<dbReference type="Pfam" id="PF02958">
    <property type="entry name" value="EcKL"/>
    <property type="match status" value="1"/>
</dbReference>
<organism evidence="2 3">
    <name type="scientific">Chironomus riparius</name>
    <dbReference type="NCBI Taxonomy" id="315576"/>
    <lineage>
        <taxon>Eukaryota</taxon>
        <taxon>Metazoa</taxon>
        <taxon>Ecdysozoa</taxon>
        <taxon>Arthropoda</taxon>
        <taxon>Hexapoda</taxon>
        <taxon>Insecta</taxon>
        <taxon>Pterygota</taxon>
        <taxon>Neoptera</taxon>
        <taxon>Endopterygota</taxon>
        <taxon>Diptera</taxon>
        <taxon>Nematocera</taxon>
        <taxon>Chironomoidea</taxon>
        <taxon>Chironomidae</taxon>
        <taxon>Chironominae</taxon>
        <taxon>Chironomus</taxon>
    </lineage>
</organism>
<dbReference type="OrthoDB" id="8250698at2759"/>
<dbReference type="EMBL" id="OU895880">
    <property type="protein sequence ID" value="CAG9811443.1"/>
    <property type="molecule type" value="Genomic_DNA"/>
</dbReference>
<dbReference type="AlphaFoldDB" id="A0A9N9S517"/>
<gene>
    <name evidence="2" type="ORF">CHIRRI_LOCUS14252</name>
</gene>
<dbReference type="SMART" id="SM00587">
    <property type="entry name" value="CHK"/>
    <property type="match status" value="1"/>
</dbReference>
<name>A0A9N9S517_9DIPT</name>
<protein>
    <recommendedName>
        <fullName evidence="1">CHK kinase-like domain-containing protein</fullName>
    </recommendedName>
</protein>
<accession>A0A9N9S517</accession>
<reference evidence="2" key="1">
    <citation type="submission" date="2022-01" db="EMBL/GenBank/DDBJ databases">
        <authorList>
            <person name="King R."/>
        </authorList>
    </citation>
    <scope>NUCLEOTIDE SEQUENCE</scope>
</reference>
<proteinExistence type="predicted"/>
<dbReference type="PANTHER" id="PTHR11012">
    <property type="entry name" value="PROTEIN KINASE-LIKE DOMAIN-CONTAINING"/>
    <property type="match status" value="1"/>
</dbReference>
<evidence type="ECO:0000259" key="1">
    <source>
        <dbReference type="SMART" id="SM00587"/>
    </source>
</evidence>
<feature type="domain" description="CHK kinase-like" evidence="1">
    <location>
        <begin position="138"/>
        <end position="331"/>
    </location>
</feature>
<dbReference type="SUPFAM" id="SSF56112">
    <property type="entry name" value="Protein kinase-like (PK-like)"/>
    <property type="match status" value="1"/>
</dbReference>
<reference evidence="2" key="2">
    <citation type="submission" date="2022-10" db="EMBL/GenBank/DDBJ databases">
        <authorList>
            <consortium name="ENA_rothamsted_submissions"/>
            <consortium name="culmorum"/>
            <person name="King R."/>
        </authorList>
    </citation>
    <scope>NUCLEOTIDE SEQUENCE</scope>
</reference>
<keyword evidence="3" id="KW-1185">Reference proteome</keyword>
<sequence length="414" mass="47953">MDSVNFTKDLPAWLNQELFDKAIQTYESDPQAKVTSFDIKAGTEPGKNFASAVFRASIKFTSKYQKNEKEMSVIIKTQPAAIDLPYMAYMNDTTLFENEIGLFTNVLGHVQELITSAGYKDIMGPKLIYQTMTPKPVIILEDVSVNGFKPATATVNDDFELSKRIVKYLAKYHAAAFYLHDEQKIDASKFNSTYFQSGETGKMLSMQSYEYLTKMMPEWEGFERYAEQFSQFKESFFVKNMKTYAPVSEQGAWNVLNHGDFMMKNFMFRSREEDGSVEDFMMLDFQICVYASPAVDLIYTLYSFVPDKDRITRYDELLVTYHEQFVEALKKFGYLKQPPSLLDLQVEMVKNGNFFVHFLMIMYPFFIFDMKNATAEDMSDGMKGLGIKIYNNERFQRVAKEELRVYLLKGYLGN</sequence>
<dbReference type="InterPro" id="IPR011009">
    <property type="entry name" value="Kinase-like_dom_sf"/>
</dbReference>
<dbReference type="Proteomes" id="UP001153620">
    <property type="component" value="Chromosome 4"/>
</dbReference>
<evidence type="ECO:0000313" key="2">
    <source>
        <dbReference type="EMBL" id="CAG9811443.1"/>
    </source>
</evidence>
<dbReference type="Gene3D" id="3.90.1200.10">
    <property type="match status" value="1"/>
</dbReference>
<evidence type="ECO:0000313" key="3">
    <source>
        <dbReference type="Proteomes" id="UP001153620"/>
    </source>
</evidence>
<dbReference type="InterPro" id="IPR015897">
    <property type="entry name" value="CHK_kinase-like"/>
</dbReference>
<dbReference type="PANTHER" id="PTHR11012:SF56">
    <property type="entry name" value="CHK KINASE-LIKE DOMAIN-CONTAINING PROTEIN-RELATED"/>
    <property type="match status" value="1"/>
</dbReference>
<dbReference type="InterPro" id="IPR004119">
    <property type="entry name" value="EcKL"/>
</dbReference>